<proteinExistence type="predicted"/>
<protein>
    <submittedName>
        <fullName evidence="1">Uncharacterized protein</fullName>
    </submittedName>
</protein>
<reference evidence="1" key="1">
    <citation type="submission" date="2014-09" db="EMBL/GenBank/DDBJ databases">
        <authorList>
            <person name="Magalhaes I.L.F."/>
            <person name="Oliveira U."/>
            <person name="Santos F.R."/>
            <person name="Vidigal T.H.D.A."/>
            <person name="Brescovit A.D."/>
            <person name="Santos A.J."/>
        </authorList>
    </citation>
    <scope>NUCLEOTIDE SEQUENCE</scope>
    <source>
        <tissue evidence="1">Shoot tissue taken approximately 20 cm above the soil surface</tissue>
    </source>
</reference>
<dbReference type="AlphaFoldDB" id="A0A0A8ZQI5"/>
<sequence length="39" mass="4750">MSIRFDCDYNPHVQLPKLATNTPFFKVINYFISFHMEQR</sequence>
<reference evidence="1" key="2">
    <citation type="journal article" date="2015" name="Data Brief">
        <title>Shoot transcriptome of the giant reed, Arundo donax.</title>
        <authorList>
            <person name="Barrero R.A."/>
            <person name="Guerrero F.D."/>
            <person name="Moolhuijzen P."/>
            <person name="Goolsby J.A."/>
            <person name="Tidwell J."/>
            <person name="Bellgard S.E."/>
            <person name="Bellgard M.I."/>
        </authorList>
    </citation>
    <scope>NUCLEOTIDE SEQUENCE</scope>
    <source>
        <tissue evidence="1">Shoot tissue taken approximately 20 cm above the soil surface</tissue>
    </source>
</reference>
<name>A0A0A8ZQI5_ARUDO</name>
<evidence type="ECO:0000313" key="1">
    <source>
        <dbReference type="EMBL" id="JAD37082.1"/>
    </source>
</evidence>
<organism evidence="1">
    <name type="scientific">Arundo donax</name>
    <name type="common">Giant reed</name>
    <name type="synonym">Donax arundinaceus</name>
    <dbReference type="NCBI Taxonomy" id="35708"/>
    <lineage>
        <taxon>Eukaryota</taxon>
        <taxon>Viridiplantae</taxon>
        <taxon>Streptophyta</taxon>
        <taxon>Embryophyta</taxon>
        <taxon>Tracheophyta</taxon>
        <taxon>Spermatophyta</taxon>
        <taxon>Magnoliopsida</taxon>
        <taxon>Liliopsida</taxon>
        <taxon>Poales</taxon>
        <taxon>Poaceae</taxon>
        <taxon>PACMAD clade</taxon>
        <taxon>Arundinoideae</taxon>
        <taxon>Arundineae</taxon>
        <taxon>Arundo</taxon>
    </lineage>
</organism>
<accession>A0A0A8ZQI5</accession>
<dbReference type="EMBL" id="GBRH01260813">
    <property type="protein sequence ID" value="JAD37082.1"/>
    <property type="molecule type" value="Transcribed_RNA"/>
</dbReference>